<dbReference type="GO" id="GO:0006310">
    <property type="term" value="P:DNA recombination"/>
    <property type="evidence" value="ECO:0007669"/>
    <property type="project" value="UniProtKB-KW"/>
</dbReference>
<comment type="similarity">
    <text evidence="1">In the C-terminal section; belongs to the transposase 35 family.</text>
</comment>
<sequence>MIRRADGYYCQFCISIEVKENVEPTSKAIGLDVGLKYFYADSNGHTEANPRFYRQGEKKLNKLNRRKSKKFKKGQKQSNNYHKARNRYARVNLRISRQREEHAKRLARTVCTSNDCIVYEDLQVKNLVRNSKLSKSISDAGWTQFRRWVEYFGWKMGKITIAVPPQYTSQDCPSCGKRVKKFLSTRTHVCECGYTKDRDIAASINILKKGLCTAGHVGRDSFVRNPEVLWRD</sequence>
<dbReference type="NCBIfam" id="NF040570">
    <property type="entry name" value="guided_TnpB"/>
    <property type="match status" value="1"/>
</dbReference>
<keyword evidence="3" id="KW-0238">DNA-binding</keyword>
<accession>A0A563VPV2</accession>
<evidence type="ECO:0000259" key="6">
    <source>
        <dbReference type="Pfam" id="PF07282"/>
    </source>
</evidence>
<evidence type="ECO:0000256" key="4">
    <source>
        <dbReference type="ARBA" id="ARBA00023172"/>
    </source>
</evidence>
<dbReference type="GO" id="GO:0032196">
    <property type="term" value="P:transposition"/>
    <property type="evidence" value="ECO:0007669"/>
    <property type="project" value="UniProtKB-KW"/>
</dbReference>
<reference evidence="7 8" key="1">
    <citation type="submission" date="2019-01" db="EMBL/GenBank/DDBJ databases">
        <authorList>
            <person name="Brito A."/>
        </authorList>
    </citation>
    <scope>NUCLEOTIDE SEQUENCE [LARGE SCALE GENOMIC DNA]</scope>
    <source>
        <strain evidence="7">1</strain>
    </source>
</reference>
<evidence type="ECO:0000259" key="5">
    <source>
        <dbReference type="Pfam" id="PF01385"/>
    </source>
</evidence>
<feature type="domain" description="Cas12f1-like TNB" evidence="6">
    <location>
        <begin position="142"/>
        <end position="206"/>
    </location>
</feature>
<keyword evidence="2" id="KW-0815">Transposition</keyword>
<feature type="domain" description="Probable transposase IS891/IS1136/IS1341" evidence="5">
    <location>
        <begin position="11"/>
        <end position="130"/>
    </location>
</feature>
<organism evidence="7 8">
    <name type="scientific">Hyella patelloides LEGE 07179</name>
    <dbReference type="NCBI Taxonomy" id="945734"/>
    <lineage>
        <taxon>Bacteria</taxon>
        <taxon>Bacillati</taxon>
        <taxon>Cyanobacteriota</taxon>
        <taxon>Cyanophyceae</taxon>
        <taxon>Pleurocapsales</taxon>
        <taxon>Hyellaceae</taxon>
        <taxon>Hyella</taxon>
    </lineage>
</organism>
<dbReference type="AlphaFoldDB" id="A0A563VPV2"/>
<dbReference type="InterPro" id="IPR010095">
    <property type="entry name" value="Cas12f1-like_TNB"/>
</dbReference>
<keyword evidence="8" id="KW-1185">Reference proteome</keyword>
<evidence type="ECO:0000313" key="8">
    <source>
        <dbReference type="Proteomes" id="UP000320055"/>
    </source>
</evidence>
<dbReference type="EMBL" id="CAACVJ010000110">
    <property type="protein sequence ID" value="VEP13385.1"/>
    <property type="molecule type" value="Genomic_DNA"/>
</dbReference>
<name>A0A563VPV2_9CYAN</name>
<dbReference type="InterPro" id="IPR001959">
    <property type="entry name" value="Transposase"/>
</dbReference>
<evidence type="ECO:0000313" key="7">
    <source>
        <dbReference type="EMBL" id="VEP13385.1"/>
    </source>
</evidence>
<evidence type="ECO:0000256" key="1">
    <source>
        <dbReference type="ARBA" id="ARBA00008761"/>
    </source>
</evidence>
<protein>
    <submittedName>
        <fullName evidence="7">Transposase</fullName>
    </submittedName>
</protein>
<dbReference type="GO" id="GO:0003677">
    <property type="term" value="F:DNA binding"/>
    <property type="evidence" value="ECO:0007669"/>
    <property type="project" value="UniProtKB-KW"/>
</dbReference>
<evidence type="ECO:0000256" key="2">
    <source>
        <dbReference type="ARBA" id="ARBA00022578"/>
    </source>
</evidence>
<dbReference type="Pfam" id="PF01385">
    <property type="entry name" value="OrfB_IS605"/>
    <property type="match status" value="1"/>
</dbReference>
<keyword evidence="4" id="KW-0233">DNA recombination</keyword>
<gene>
    <name evidence="7" type="ORF">H1P_1980011</name>
</gene>
<dbReference type="Pfam" id="PF07282">
    <property type="entry name" value="Cas12f1-like_TNB"/>
    <property type="match status" value="1"/>
</dbReference>
<evidence type="ECO:0000256" key="3">
    <source>
        <dbReference type="ARBA" id="ARBA00023125"/>
    </source>
</evidence>
<dbReference type="Proteomes" id="UP000320055">
    <property type="component" value="Unassembled WGS sequence"/>
</dbReference>
<proteinExistence type="inferred from homology"/>